<evidence type="ECO:0000256" key="5">
    <source>
        <dbReference type="ARBA" id="ARBA00023139"/>
    </source>
</evidence>
<protein>
    <submittedName>
        <fullName evidence="9">Efflux transporter, outer membrane factor (OMF) lipoprotein, NodT family</fullName>
    </submittedName>
</protein>
<comment type="subcellular location">
    <subcellularLocation>
        <location evidence="8">Cell outer membrane</location>
        <topology evidence="8">Lipid-anchor</topology>
    </subcellularLocation>
</comment>
<keyword evidence="6" id="KW-0998">Cell outer membrane</keyword>
<keyword evidence="10" id="KW-1185">Reference proteome</keyword>
<dbReference type="Gene3D" id="2.20.200.10">
    <property type="entry name" value="Outer membrane efflux proteins (OEP)"/>
    <property type="match status" value="1"/>
</dbReference>
<keyword evidence="2 8" id="KW-1134">Transmembrane beta strand</keyword>
<dbReference type="InterPro" id="IPR010131">
    <property type="entry name" value="MdtP/NodT-like"/>
</dbReference>
<evidence type="ECO:0000256" key="1">
    <source>
        <dbReference type="ARBA" id="ARBA00007613"/>
    </source>
</evidence>
<gene>
    <name evidence="9" type="ORF">SAMN05216600_108111</name>
</gene>
<accession>A0ABY1BEM0</accession>
<dbReference type="Pfam" id="PF02321">
    <property type="entry name" value="OEP"/>
    <property type="match status" value="2"/>
</dbReference>
<evidence type="ECO:0000313" key="10">
    <source>
        <dbReference type="Proteomes" id="UP000198512"/>
    </source>
</evidence>
<comment type="caution">
    <text evidence="9">The sequence shown here is derived from an EMBL/GenBank/DDBJ whole genome shotgun (WGS) entry which is preliminary data.</text>
</comment>
<proteinExistence type="inferred from homology"/>
<evidence type="ECO:0000256" key="3">
    <source>
        <dbReference type="ARBA" id="ARBA00022692"/>
    </source>
</evidence>
<name>A0ABY1BEM0_9PSED</name>
<dbReference type="InterPro" id="IPR003423">
    <property type="entry name" value="OMP_efflux"/>
</dbReference>
<evidence type="ECO:0000256" key="4">
    <source>
        <dbReference type="ARBA" id="ARBA00023136"/>
    </source>
</evidence>
<reference evidence="9 10" key="1">
    <citation type="submission" date="2016-10" db="EMBL/GenBank/DDBJ databases">
        <authorList>
            <person name="Varghese N."/>
            <person name="Submissions S."/>
        </authorList>
    </citation>
    <scope>NUCLEOTIDE SEQUENCE [LARGE SCALE GENOMIC DNA]</scope>
    <source>
        <strain evidence="9 10">CIP 109853</strain>
    </source>
</reference>
<feature type="signal peptide" evidence="8">
    <location>
        <begin position="1"/>
        <end position="28"/>
    </location>
</feature>
<dbReference type="NCBIfam" id="TIGR01845">
    <property type="entry name" value="outer_NodT"/>
    <property type="match status" value="1"/>
</dbReference>
<dbReference type="PROSITE" id="PS51257">
    <property type="entry name" value="PROKAR_LIPOPROTEIN"/>
    <property type="match status" value="1"/>
</dbReference>
<sequence>MRRPLYRRASLTLMAVLGLAGCASQEPAHEAFVTPSATTPSALAALSPRWWESFEDQSFERLIDLALRDNLDLLSASERVREQRAQRSQAAAALLPDIAIGANYERSRNALDGLTNAHFYGLDLAWELDVSGRLRALRNASDAELRAAAEDYRSLRIGLMAEVANTYLSYRLAQQQLAIATRASVTQRETARVTRERFAQGTVNRLDVERIEAQVQVTEAEIPVARQQQVDARYALAYLLAAEQQAVDAILAQGAETLSQPSEDALAALLEVPVEILRERPDVRAASERLQAAGEELAASRAARYPQLTLGALGGFERGASAPAWSLTAGLLQPLFDFGRIRAGIEASDARRAQAFLAYETSLRQALRETQSALHAYGQGWQRQQRLEQATAAATRAVELARNQYEVGTVSLLEVLDAERSLFDIQRSQVQASTDVSLRWVELHRTMGIAPQAVTEALASRE</sequence>
<keyword evidence="4 8" id="KW-0472">Membrane</keyword>
<dbReference type="PANTHER" id="PTHR30203">
    <property type="entry name" value="OUTER MEMBRANE CATION EFFLUX PROTEIN"/>
    <property type="match status" value="1"/>
</dbReference>
<evidence type="ECO:0000256" key="8">
    <source>
        <dbReference type="RuleBase" id="RU362097"/>
    </source>
</evidence>
<dbReference type="Proteomes" id="UP000198512">
    <property type="component" value="Unassembled WGS sequence"/>
</dbReference>
<evidence type="ECO:0000256" key="2">
    <source>
        <dbReference type="ARBA" id="ARBA00022452"/>
    </source>
</evidence>
<keyword evidence="8" id="KW-0732">Signal</keyword>
<evidence type="ECO:0000256" key="6">
    <source>
        <dbReference type="ARBA" id="ARBA00023237"/>
    </source>
</evidence>
<dbReference type="EMBL" id="FOFP01000008">
    <property type="protein sequence ID" value="SEQ66446.1"/>
    <property type="molecule type" value="Genomic_DNA"/>
</dbReference>
<keyword evidence="5 8" id="KW-0564">Palmitate</keyword>
<evidence type="ECO:0000313" key="9">
    <source>
        <dbReference type="EMBL" id="SEQ66446.1"/>
    </source>
</evidence>
<dbReference type="SUPFAM" id="SSF56954">
    <property type="entry name" value="Outer membrane efflux proteins (OEP)"/>
    <property type="match status" value="1"/>
</dbReference>
<organism evidence="9 10">
    <name type="scientific">Pseudomonas cuatrocienegasensis</name>
    <dbReference type="NCBI Taxonomy" id="543360"/>
    <lineage>
        <taxon>Bacteria</taxon>
        <taxon>Pseudomonadati</taxon>
        <taxon>Pseudomonadota</taxon>
        <taxon>Gammaproteobacteria</taxon>
        <taxon>Pseudomonadales</taxon>
        <taxon>Pseudomonadaceae</taxon>
        <taxon>Pseudomonas</taxon>
    </lineage>
</organism>
<keyword evidence="3 8" id="KW-0812">Transmembrane</keyword>
<dbReference type="Gene3D" id="1.20.1600.10">
    <property type="entry name" value="Outer membrane efflux proteins (OEP)"/>
    <property type="match status" value="1"/>
</dbReference>
<keyword evidence="7 8" id="KW-0449">Lipoprotein</keyword>
<feature type="chain" id="PRO_5044969641" evidence="8">
    <location>
        <begin position="29"/>
        <end position="462"/>
    </location>
</feature>
<comment type="similarity">
    <text evidence="1 8">Belongs to the outer membrane factor (OMF) (TC 1.B.17) family.</text>
</comment>
<evidence type="ECO:0000256" key="7">
    <source>
        <dbReference type="ARBA" id="ARBA00023288"/>
    </source>
</evidence>
<dbReference type="RefSeq" id="WP_083251779.1">
    <property type="nucleotide sequence ID" value="NZ_FOFP01000008.1"/>
</dbReference>